<dbReference type="AlphaFoldDB" id="A0A9D1MFE9"/>
<dbReference type="SUPFAM" id="SSF109709">
    <property type="entry name" value="KorB DNA-binding domain-like"/>
    <property type="match status" value="1"/>
</dbReference>
<dbReference type="Gene3D" id="1.10.10.2830">
    <property type="match status" value="1"/>
</dbReference>
<dbReference type="InterPro" id="IPR036086">
    <property type="entry name" value="ParB/Sulfiredoxin_sf"/>
</dbReference>
<proteinExistence type="inferred from homology"/>
<comment type="similarity">
    <text evidence="1">Belongs to the ParB family.</text>
</comment>
<comment type="caution">
    <text evidence="3">The sequence shown here is derived from an EMBL/GenBank/DDBJ whole genome shotgun (WGS) entry which is preliminary data.</text>
</comment>
<dbReference type="NCBIfam" id="TIGR00180">
    <property type="entry name" value="parB_part"/>
    <property type="match status" value="1"/>
</dbReference>
<evidence type="ECO:0000259" key="2">
    <source>
        <dbReference type="Pfam" id="PF17762"/>
    </source>
</evidence>
<dbReference type="PANTHER" id="PTHR33375">
    <property type="entry name" value="CHROMOSOME-PARTITIONING PROTEIN PARB-RELATED"/>
    <property type="match status" value="1"/>
</dbReference>
<feature type="domain" description="ParB/Spo0J HTH" evidence="2">
    <location>
        <begin position="112"/>
        <end position="206"/>
    </location>
</feature>
<dbReference type="FunFam" id="1.10.10.2830:FF:000001">
    <property type="entry name" value="Chromosome partitioning protein ParB"/>
    <property type="match status" value="1"/>
</dbReference>
<dbReference type="GO" id="GO:0045881">
    <property type="term" value="P:positive regulation of sporulation resulting in formation of a cellular spore"/>
    <property type="evidence" value="ECO:0007669"/>
    <property type="project" value="TreeGrafter"/>
</dbReference>
<dbReference type="EMBL" id="DVMZ01000083">
    <property type="protein sequence ID" value="HIU59082.1"/>
    <property type="molecule type" value="Genomic_DNA"/>
</dbReference>
<dbReference type="InterPro" id="IPR004437">
    <property type="entry name" value="ParB/RepB/Spo0J"/>
</dbReference>
<dbReference type="InterPro" id="IPR050336">
    <property type="entry name" value="Chromosome_partition/occlusion"/>
</dbReference>
<reference evidence="3" key="2">
    <citation type="journal article" date="2021" name="PeerJ">
        <title>Extensive microbial diversity within the chicken gut microbiome revealed by metagenomics and culture.</title>
        <authorList>
            <person name="Gilroy R."/>
            <person name="Ravi A."/>
            <person name="Getino M."/>
            <person name="Pursley I."/>
            <person name="Horton D.L."/>
            <person name="Alikhan N.F."/>
            <person name="Baker D."/>
            <person name="Gharbi K."/>
            <person name="Hall N."/>
            <person name="Watson M."/>
            <person name="Adriaenssens E.M."/>
            <person name="Foster-Nyarko E."/>
            <person name="Jarju S."/>
            <person name="Secka A."/>
            <person name="Antonio M."/>
            <person name="Oren A."/>
            <person name="Chaudhuri R.R."/>
            <person name="La Ragione R."/>
            <person name="Hildebrand F."/>
            <person name="Pallen M.J."/>
        </authorList>
    </citation>
    <scope>NUCLEOTIDE SEQUENCE</scope>
    <source>
        <strain evidence="3">11687</strain>
    </source>
</reference>
<reference evidence="3" key="1">
    <citation type="submission" date="2020-10" db="EMBL/GenBank/DDBJ databases">
        <authorList>
            <person name="Gilroy R."/>
        </authorList>
    </citation>
    <scope>NUCLEOTIDE SEQUENCE</scope>
    <source>
        <strain evidence="3">11687</strain>
    </source>
</reference>
<protein>
    <submittedName>
        <fullName evidence="3">ParB/RepB/Spo0J family partition protein</fullName>
    </submittedName>
</protein>
<dbReference type="InterPro" id="IPR041468">
    <property type="entry name" value="HTH_ParB/Spo0J"/>
</dbReference>
<dbReference type="PANTHER" id="PTHR33375:SF1">
    <property type="entry name" value="CHROMOSOME-PARTITIONING PROTEIN PARB-RELATED"/>
    <property type="match status" value="1"/>
</dbReference>
<evidence type="ECO:0000313" key="4">
    <source>
        <dbReference type="Proteomes" id="UP000824081"/>
    </source>
</evidence>
<organism evidence="3 4">
    <name type="scientific">Candidatus Scatosoma pullistercoris</name>
    <dbReference type="NCBI Taxonomy" id="2840934"/>
    <lineage>
        <taxon>Bacteria</taxon>
        <taxon>Bacillati</taxon>
        <taxon>Bacillota</taxon>
        <taxon>Clostridia</taxon>
        <taxon>Candidatus Scatosoma</taxon>
    </lineage>
</organism>
<dbReference type="Pfam" id="PF17762">
    <property type="entry name" value="HTH_ParB"/>
    <property type="match status" value="1"/>
</dbReference>
<sequence>MKKARFSLPDGESEQKNILRELVDCPPALAPEDPDGSAVRERAAYFLVNGMPALPVCRLPEGRYRLLAGGGDFFAAQKAGFSEIPARIYRFTEREAEIFSLVERLRSDRGGAMESAYLMKRLMTDFGWTQDDIASRVGKSRPAVANTLRLLTLVPEVVGLVESGRLSAGHARALVPVPAEKQYAFAEETIRRGYSVRETERAVRAFLTPPEVLRAEKAAAAAAKSEELKAFVERMRAVFRTKVSLIGNDKKGRIYIDYYSAEDLCRFEQMLDFLEGFGD</sequence>
<dbReference type="GO" id="GO:0007059">
    <property type="term" value="P:chromosome segregation"/>
    <property type="evidence" value="ECO:0007669"/>
    <property type="project" value="TreeGrafter"/>
</dbReference>
<name>A0A9D1MFE9_9FIRM</name>
<dbReference type="GO" id="GO:0003677">
    <property type="term" value="F:DNA binding"/>
    <property type="evidence" value="ECO:0007669"/>
    <property type="project" value="InterPro"/>
</dbReference>
<accession>A0A9D1MFE9</accession>
<dbReference type="Proteomes" id="UP000824081">
    <property type="component" value="Unassembled WGS sequence"/>
</dbReference>
<gene>
    <name evidence="3" type="ORF">IAC57_03165</name>
</gene>
<dbReference type="GO" id="GO:0005694">
    <property type="term" value="C:chromosome"/>
    <property type="evidence" value="ECO:0007669"/>
    <property type="project" value="TreeGrafter"/>
</dbReference>
<evidence type="ECO:0000256" key="1">
    <source>
        <dbReference type="ARBA" id="ARBA00006295"/>
    </source>
</evidence>
<evidence type="ECO:0000313" key="3">
    <source>
        <dbReference type="EMBL" id="HIU59082.1"/>
    </source>
</evidence>
<dbReference type="SUPFAM" id="SSF110849">
    <property type="entry name" value="ParB/Sulfiredoxin"/>
    <property type="match status" value="1"/>
</dbReference>